<gene>
    <name evidence="2" type="ORF">FHS89_001865</name>
</gene>
<name>A0A840X1T1_9RHOB</name>
<dbReference type="SUPFAM" id="SSF53335">
    <property type="entry name" value="S-adenosyl-L-methionine-dependent methyltransferases"/>
    <property type="match status" value="1"/>
</dbReference>
<dbReference type="CDD" id="cd02440">
    <property type="entry name" value="AdoMet_MTases"/>
    <property type="match status" value="1"/>
</dbReference>
<feature type="domain" description="Methyltransferase" evidence="1">
    <location>
        <begin position="43"/>
        <end position="134"/>
    </location>
</feature>
<accession>A0A840X1T1</accession>
<reference evidence="2 3" key="1">
    <citation type="submission" date="2020-08" db="EMBL/GenBank/DDBJ databases">
        <title>Genomic Encyclopedia of Type Strains, Phase IV (KMG-IV): sequencing the most valuable type-strain genomes for metagenomic binning, comparative biology and taxonomic classification.</title>
        <authorList>
            <person name="Goeker M."/>
        </authorList>
    </citation>
    <scope>NUCLEOTIDE SEQUENCE [LARGE SCALE GENOMIC DNA]</scope>
    <source>
        <strain evidence="2 3">DSM 103377</strain>
    </source>
</reference>
<dbReference type="Gene3D" id="3.40.50.150">
    <property type="entry name" value="Vaccinia Virus protein VP39"/>
    <property type="match status" value="1"/>
</dbReference>
<evidence type="ECO:0000259" key="1">
    <source>
        <dbReference type="Pfam" id="PF13649"/>
    </source>
</evidence>
<evidence type="ECO:0000313" key="3">
    <source>
        <dbReference type="Proteomes" id="UP000553766"/>
    </source>
</evidence>
<organism evidence="2 3">
    <name type="scientific">Rubricella aquisinus</name>
    <dbReference type="NCBI Taxonomy" id="2028108"/>
    <lineage>
        <taxon>Bacteria</taxon>
        <taxon>Pseudomonadati</taxon>
        <taxon>Pseudomonadota</taxon>
        <taxon>Alphaproteobacteria</taxon>
        <taxon>Rhodobacterales</taxon>
        <taxon>Paracoccaceae</taxon>
        <taxon>Rubricella</taxon>
    </lineage>
</organism>
<sequence length="239" mass="26668">MAHFDFLADHPAYRSNLVALARLETRHRFIISPYQALLENARVLDLADHDGRWSYALARAGAASVHAVERRQALLDRFDTFQTDPKTAEKITLECNDISDVLIRFGRDGERFDVVTLYGILYHVADHYRLLSQVCALGPKLVIIDGMFVISANPKIHFGQEDTSKELNATGLPGQTKTLVGTPSRGWVGLAAGTLGYAANWADWTQLPEDERTGVRDYFRKETKQRGTVALTPLPVDTS</sequence>
<keyword evidence="3" id="KW-1185">Reference proteome</keyword>
<evidence type="ECO:0000313" key="2">
    <source>
        <dbReference type="EMBL" id="MBB5515845.1"/>
    </source>
</evidence>
<protein>
    <recommendedName>
        <fullName evidence="1">Methyltransferase domain-containing protein</fullName>
    </recommendedName>
</protein>
<comment type="caution">
    <text evidence="2">The sequence shown here is derived from an EMBL/GenBank/DDBJ whole genome shotgun (WGS) entry which is preliminary data.</text>
</comment>
<dbReference type="InterPro" id="IPR041698">
    <property type="entry name" value="Methyltransf_25"/>
</dbReference>
<dbReference type="Proteomes" id="UP000553766">
    <property type="component" value="Unassembled WGS sequence"/>
</dbReference>
<proteinExistence type="predicted"/>
<dbReference type="Pfam" id="PF13649">
    <property type="entry name" value="Methyltransf_25"/>
    <property type="match status" value="1"/>
</dbReference>
<dbReference type="EMBL" id="JACIJS010000005">
    <property type="protein sequence ID" value="MBB5515845.1"/>
    <property type="molecule type" value="Genomic_DNA"/>
</dbReference>
<dbReference type="AlphaFoldDB" id="A0A840X1T1"/>
<dbReference type="RefSeq" id="WP_184010913.1">
    <property type="nucleotide sequence ID" value="NZ_JACIJS010000005.1"/>
</dbReference>
<dbReference type="InterPro" id="IPR029063">
    <property type="entry name" value="SAM-dependent_MTases_sf"/>
</dbReference>